<feature type="compositionally biased region" description="Polar residues" evidence="1">
    <location>
        <begin position="195"/>
        <end position="204"/>
    </location>
</feature>
<feature type="region of interest" description="Disordered" evidence="1">
    <location>
        <begin position="293"/>
        <end position="385"/>
    </location>
</feature>
<dbReference type="GeneID" id="87828521"/>
<feature type="compositionally biased region" description="Polar residues" evidence="1">
    <location>
        <begin position="244"/>
        <end position="255"/>
    </location>
</feature>
<comment type="caution">
    <text evidence="2">The sequence shown here is derived from an EMBL/GenBank/DDBJ whole genome shotgun (WGS) entry which is preliminary data.</text>
</comment>
<evidence type="ECO:0000256" key="1">
    <source>
        <dbReference type="SAM" id="MobiDB-lite"/>
    </source>
</evidence>
<feature type="region of interest" description="Disordered" evidence="1">
    <location>
        <begin position="195"/>
        <end position="257"/>
    </location>
</feature>
<accession>A0AAN6U9F9</accession>
<protein>
    <submittedName>
        <fullName evidence="2">Uncharacterized protein</fullName>
    </submittedName>
</protein>
<reference evidence="2" key="2">
    <citation type="submission" date="2023-05" db="EMBL/GenBank/DDBJ databases">
        <authorList>
            <consortium name="Lawrence Berkeley National Laboratory"/>
            <person name="Steindorff A."/>
            <person name="Hensen N."/>
            <person name="Bonometti L."/>
            <person name="Westerberg I."/>
            <person name="Brannstrom I.O."/>
            <person name="Guillou S."/>
            <person name="Cros-Aarteil S."/>
            <person name="Calhoun S."/>
            <person name="Haridas S."/>
            <person name="Kuo A."/>
            <person name="Mondo S."/>
            <person name="Pangilinan J."/>
            <person name="Riley R."/>
            <person name="Labutti K."/>
            <person name="Andreopoulos B."/>
            <person name="Lipzen A."/>
            <person name="Chen C."/>
            <person name="Yanf M."/>
            <person name="Daum C."/>
            <person name="Ng V."/>
            <person name="Clum A."/>
            <person name="Ohm R."/>
            <person name="Martin F."/>
            <person name="Silar P."/>
            <person name="Natvig D."/>
            <person name="Lalanne C."/>
            <person name="Gautier V."/>
            <person name="Ament-Velasquez S.L."/>
            <person name="Kruys A."/>
            <person name="Hutchinson M.I."/>
            <person name="Powell A.J."/>
            <person name="Barry K."/>
            <person name="Miller A.N."/>
            <person name="Grigoriev I.V."/>
            <person name="Debuchy R."/>
            <person name="Gladieux P."/>
            <person name="Thoren M.H."/>
            <person name="Johannesson H."/>
        </authorList>
    </citation>
    <scope>NUCLEOTIDE SEQUENCE</scope>
    <source>
        <strain evidence="2">CBS 731.68</strain>
    </source>
</reference>
<feature type="compositionally biased region" description="Low complexity" evidence="1">
    <location>
        <begin position="364"/>
        <end position="375"/>
    </location>
</feature>
<feature type="compositionally biased region" description="Acidic residues" evidence="1">
    <location>
        <begin position="208"/>
        <end position="217"/>
    </location>
</feature>
<sequence>MPSSDIASPDIAAIIAPVLSALPGAAVSTEPATTVLPFLTPILRQRVQVFSSPSQEPSGSSQGSEPWIRLLTYDAVKVAQLTKVAQSGSLDPHPVSGEIEVDWDCDIGVRYKRLDEETLQALVVLKELGLFFRLEYCMHDSIDGGAGWRVGEIRVADSSFLISFGGFPDIRQAEKEFQAAKAAVNSRPIVNGSLAANSSQGSWSAQDPADDEDDDDDYWARYDATPSRTPAAKHSPAPRAPTQAYGSSIQRSQSAEAEDAYFAQYDSVQPAMDNHDPDEQAVLDEHVESLPSLGLAKPQPAQGNGTSTTITTTNQKNTTSNDGPALAQPIPIKPNSVRSSASHGSGSGSSSQEESWVMAQPRPGSSASASSSNGSQTVARLEGAAETRQQAEFGVRQHIARSIRSLFLLSRASGIDRDEFERMVRMELDVLGMVEDSI</sequence>
<dbReference type="RefSeq" id="XP_062652594.1">
    <property type="nucleotide sequence ID" value="XM_062791752.1"/>
</dbReference>
<reference evidence="2" key="1">
    <citation type="journal article" date="2023" name="Mol. Phylogenet. Evol.">
        <title>Genome-scale phylogeny and comparative genomics of the fungal order Sordariales.</title>
        <authorList>
            <person name="Hensen N."/>
            <person name="Bonometti L."/>
            <person name="Westerberg I."/>
            <person name="Brannstrom I.O."/>
            <person name="Guillou S."/>
            <person name="Cros-Aarteil S."/>
            <person name="Calhoun S."/>
            <person name="Haridas S."/>
            <person name="Kuo A."/>
            <person name="Mondo S."/>
            <person name="Pangilinan J."/>
            <person name="Riley R."/>
            <person name="LaButti K."/>
            <person name="Andreopoulos B."/>
            <person name="Lipzen A."/>
            <person name="Chen C."/>
            <person name="Yan M."/>
            <person name="Daum C."/>
            <person name="Ng V."/>
            <person name="Clum A."/>
            <person name="Steindorff A."/>
            <person name="Ohm R.A."/>
            <person name="Martin F."/>
            <person name="Silar P."/>
            <person name="Natvig D.O."/>
            <person name="Lalanne C."/>
            <person name="Gautier V."/>
            <person name="Ament-Velasquez S.L."/>
            <person name="Kruys A."/>
            <person name="Hutchinson M.I."/>
            <person name="Powell A.J."/>
            <person name="Barry K."/>
            <person name="Miller A.N."/>
            <person name="Grigoriev I.V."/>
            <person name="Debuchy R."/>
            <person name="Gladieux P."/>
            <person name="Hiltunen Thoren M."/>
            <person name="Johannesson H."/>
        </authorList>
    </citation>
    <scope>NUCLEOTIDE SEQUENCE</scope>
    <source>
        <strain evidence="2">CBS 731.68</strain>
    </source>
</reference>
<evidence type="ECO:0000313" key="3">
    <source>
        <dbReference type="Proteomes" id="UP001302602"/>
    </source>
</evidence>
<feature type="compositionally biased region" description="Low complexity" evidence="1">
    <location>
        <begin position="302"/>
        <end position="321"/>
    </location>
</feature>
<proteinExistence type="predicted"/>
<gene>
    <name evidence="2" type="ORF">N657DRAFT_639326</name>
</gene>
<organism evidence="2 3">
    <name type="scientific">Parathielavia appendiculata</name>
    <dbReference type="NCBI Taxonomy" id="2587402"/>
    <lineage>
        <taxon>Eukaryota</taxon>
        <taxon>Fungi</taxon>
        <taxon>Dikarya</taxon>
        <taxon>Ascomycota</taxon>
        <taxon>Pezizomycotina</taxon>
        <taxon>Sordariomycetes</taxon>
        <taxon>Sordariomycetidae</taxon>
        <taxon>Sordariales</taxon>
        <taxon>Chaetomiaceae</taxon>
        <taxon>Parathielavia</taxon>
    </lineage>
</organism>
<dbReference type="EMBL" id="MU853223">
    <property type="protein sequence ID" value="KAK4128823.1"/>
    <property type="molecule type" value="Genomic_DNA"/>
</dbReference>
<keyword evidence="3" id="KW-1185">Reference proteome</keyword>
<dbReference type="Proteomes" id="UP001302602">
    <property type="component" value="Unassembled WGS sequence"/>
</dbReference>
<name>A0AAN6U9F9_9PEZI</name>
<evidence type="ECO:0000313" key="2">
    <source>
        <dbReference type="EMBL" id="KAK4128823.1"/>
    </source>
</evidence>
<feature type="compositionally biased region" description="Low complexity" evidence="1">
    <location>
        <begin position="336"/>
        <end position="351"/>
    </location>
</feature>
<dbReference type="AlphaFoldDB" id="A0AAN6U9F9"/>